<dbReference type="PROSITE" id="PS00675">
    <property type="entry name" value="SIGMA54_INTERACT_1"/>
    <property type="match status" value="1"/>
</dbReference>
<dbReference type="RefSeq" id="WP_011752130.1">
    <property type="nucleotide sequence ID" value="NC_008698.1"/>
</dbReference>
<keyword evidence="1" id="KW-0547">Nucleotide-binding</keyword>
<dbReference type="STRING" id="368408.Tpen_0456"/>
<evidence type="ECO:0000256" key="2">
    <source>
        <dbReference type="ARBA" id="ARBA00022840"/>
    </source>
</evidence>
<dbReference type="KEGG" id="tpe:Tpen_0456"/>
<evidence type="ECO:0000313" key="6">
    <source>
        <dbReference type="Proteomes" id="UP000000641"/>
    </source>
</evidence>
<sequence>MFTRKTSKEEGRTARLPDEIPVPDEAQSAETNVVVHEAESKKWGYQLAKLGVEGLDERIGGLLRGRTYLVTGETGTGKTMFSLTFLMEGLRSNEPGIYVLVDEEYSDFMNGVYDFGWDFESYIRSGQLRILTLMPDFVERMKNKPVDTVVRSIVDGILQEARAIRAQRLVIDPVAPLIVNEGDLAWTREYIKSLIINLEKRIGATTLIVSEIPTGSTALSRFGVEEFLAAGVFVLGIERVRNTFYRTLYVRKMRWRPVPPQIFVFDIVRGKGVVVKGELGSIVRG</sequence>
<dbReference type="SUPFAM" id="SSF52540">
    <property type="entry name" value="P-loop containing nucleoside triphosphate hydrolases"/>
    <property type="match status" value="1"/>
</dbReference>
<dbReference type="GeneID" id="4601859"/>
<name>A1RXD5_THEPD</name>
<evidence type="ECO:0000256" key="1">
    <source>
        <dbReference type="ARBA" id="ARBA00022741"/>
    </source>
</evidence>
<dbReference type="Pfam" id="PF06745">
    <property type="entry name" value="ATPase"/>
    <property type="match status" value="1"/>
</dbReference>
<evidence type="ECO:0000256" key="3">
    <source>
        <dbReference type="SAM" id="MobiDB-lite"/>
    </source>
</evidence>
<dbReference type="OrthoDB" id="27015at2157"/>
<dbReference type="InterPro" id="IPR010624">
    <property type="entry name" value="KaiC_dom"/>
</dbReference>
<gene>
    <name evidence="5" type="ordered locus">Tpen_0456</name>
</gene>
<reference evidence="6" key="1">
    <citation type="journal article" date="2008" name="J. Bacteriol.">
        <title>Genome sequence of Thermofilum pendens reveals an exceptional loss of biosynthetic pathways without genome reduction.</title>
        <authorList>
            <person name="Anderson I."/>
            <person name="Rodriguez J."/>
            <person name="Susanti D."/>
            <person name="Porat I."/>
            <person name="Reich C."/>
            <person name="Ulrich L.E."/>
            <person name="Elkins J.G."/>
            <person name="Mavromatis K."/>
            <person name="Lykidis A."/>
            <person name="Kim E."/>
            <person name="Thompson L.S."/>
            <person name="Nolan M."/>
            <person name="Land M."/>
            <person name="Copeland A."/>
            <person name="Lapidus A."/>
            <person name="Lucas S."/>
            <person name="Detter C."/>
            <person name="Zhulin I.B."/>
            <person name="Olsen G.J."/>
            <person name="Whitman W."/>
            <person name="Mukhopadhyay B."/>
            <person name="Bristow J."/>
            <person name="Kyrpides N."/>
        </authorList>
    </citation>
    <scope>NUCLEOTIDE SEQUENCE [LARGE SCALE GENOMIC DNA]</scope>
    <source>
        <strain evidence="6">DSM 2475 / Hrk 5</strain>
    </source>
</reference>
<dbReference type="PANTHER" id="PTHR43637:SF1">
    <property type="entry name" value="UPF0273 PROTEIN TM_0370"/>
    <property type="match status" value="1"/>
</dbReference>
<dbReference type="EnsemblBacteria" id="ABL77865">
    <property type="protein sequence ID" value="ABL77865"/>
    <property type="gene ID" value="Tpen_0456"/>
</dbReference>
<dbReference type="InterPro" id="IPR027417">
    <property type="entry name" value="P-loop_NTPase"/>
</dbReference>
<organism evidence="5 6">
    <name type="scientific">Thermofilum pendens (strain DSM 2475 / Hrk 5)</name>
    <dbReference type="NCBI Taxonomy" id="368408"/>
    <lineage>
        <taxon>Archaea</taxon>
        <taxon>Thermoproteota</taxon>
        <taxon>Thermoprotei</taxon>
        <taxon>Thermofilales</taxon>
        <taxon>Thermofilaceae</taxon>
        <taxon>Thermofilum</taxon>
    </lineage>
</organism>
<dbReference type="InterPro" id="IPR014774">
    <property type="entry name" value="KaiC-like_dom"/>
</dbReference>
<protein>
    <submittedName>
        <fullName evidence="5">Circadian clock protein, KaiC</fullName>
    </submittedName>
</protein>
<proteinExistence type="predicted"/>
<dbReference type="PANTHER" id="PTHR43637">
    <property type="entry name" value="UPF0273 PROTEIN TM_0370"/>
    <property type="match status" value="1"/>
</dbReference>
<feature type="domain" description="KaiC" evidence="4">
    <location>
        <begin position="46"/>
        <end position="285"/>
    </location>
</feature>
<dbReference type="Proteomes" id="UP000000641">
    <property type="component" value="Chromosome"/>
</dbReference>
<dbReference type="Gene3D" id="3.40.50.300">
    <property type="entry name" value="P-loop containing nucleotide triphosphate hydrolases"/>
    <property type="match status" value="1"/>
</dbReference>
<dbReference type="eggNOG" id="arCOG01171">
    <property type="taxonomic scope" value="Archaea"/>
</dbReference>
<dbReference type="PROSITE" id="PS51146">
    <property type="entry name" value="KAIC"/>
    <property type="match status" value="1"/>
</dbReference>
<keyword evidence="2" id="KW-0067">ATP-binding</keyword>
<feature type="compositionally biased region" description="Basic and acidic residues" evidence="3">
    <location>
        <begin position="1"/>
        <end position="18"/>
    </location>
</feature>
<dbReference type="HOGENOM" id="CLU_023669_0_0_2"/>
<accession>A1RXD5</accession>
<dbReference type="InterPro" id="IPR025662">
    <property type="entry name" value="Sigma_54_int_dom_ATP-bd_1"/>
</dbReference>
<feature type="region of interest" description="Disordered" evidence="3">
    <location>
        <begin position="1"/>
        <end position="20"/>
    </location>
</feature>
<keyword evidence="6" id="KW-1185">Reference proteome</keyword>
<dbReference type="GO" id="GO:0005524">
    <property type="term" value="F:ATP binding"/>
    <property type="evidence" value="ECO:0007669"/>
    <property type="project" value="UniProtKB-KW"/>
</dbReference>
<evidence type="ECO:0000259" key="4">
    <source>
        <dbReference type="PROSITE" id="PS51146"/>
    </source>
</evidence>
<evidence type="ECO:0000313" key="5">
    <source>
        <dbReference type="EMBL" id="ABL77865.1"/>
    </source>
</evidence>
<dbReference type="AlphaFoldDB" id="A1RXD5"/>
<dbReference type="EMBL" id="CP000505">
    <property type="protein sequence ID" value="ABL77865.1"/>
    <property type="molecule type" value="Genomic_DNA"/>
</dbReference>